<feature type="region of interest" description="Disordered" evidence="5">
    <location>
        <begin position="910"/>
        <end position="962"/>
    </location>
</feature>
<feature type="region of interest" description="Disordered" evidence="5">
    <location>
        <begin position="84"/>
        <end position="162"/>
    </location>
</feature>
<feature type="compositionally biased region" description="Acidic residues" evidence="5">
    <location>
        <begin position="193"/>
        <end position="208"/>
    </location>
</feature>
<name>A0AAD3Y8B8_NEPGR</name>
<evidence type="ECO:0000256" key="1">
    <source>
        <dbReference type="ARBA" id="ARBA00004604"/>
    </source>
</evidence>
<keyword evidence="3" id="KW-0539">Nucleus</keyword>
<sequence>MIVPPSFRRLTHGLFRHHPSFLSKTEERESFVIVALSANESVQERKANQKELSDCAFLMQEAFRLPIIRPLQTEEDKAAAMVEKRKARNETIIKHKRNKMRKDTKKPRSETTESSRPKGDRRKRSGPRLPAFLRKVVDIEDRATSHREDDEILDSDEGQAGGDMYEYVEDVAQEDSKKNRRFDPVKNYEYELPEDFEDEEVPSDDDGKDGERRARMQQAVTRMPSEAFAGRKMKNNLVVSEAYPESEYNPTSDILDGSGQISIHDLLDPLREKAGYSNLRKRMQEVESKGISVQAPLPKAEQNRLEREAAYEWTKKDITKWEVPIKRNREAPSIFFDENIDVGFSTVGAIAAEFKPRTDFEKAIASFVQDDEVMEAHKKDGARILELNKVSIEEVKDRQNTLSKLRSLLFRHELKAKHIKRIKSKTYRRLKKKDGVKAMSIDLQADPKAARELARKQEFKRAEERMTLRHKNSSKWAKRIMKRGLDAQDEGTRVAIFEQLHEHATLTRKINSMKDSSSSSDEATDEDDDNVTGSDQDRASKLLVKAKEKTMALMAQEEEIPQTGVLSLPFMVRGLEKRKDAAFREAELALQEYESLLKDQGDKKGKNCLQEDVASGRRVFGGNNKPVQESNSKLTLDTDNFDSDSEADIGTSQNVLIGQAKSNDLSNDVVVDLNVFREDSEAAHDSMFESIDAVAENPGPKIAYDVAIFASGSWKKMNSTNKGDADENTNNDDNVVVTEPTRGTQLGEEVSEEIDTDGEGQMIDGILSLGTQETYELPSQEELIRLAFKAKQEILNEENPEPEKPVLLPGWGQWTDVQKKRGLPSWIQEEYGNSKRKRDEALKKRKDAHLNHVIISEKVDKKAEKLYSQTLPYPFTSKEVFEQSIRMPIGPEFNPTAAVRALNRPEVVKKPGMIIKPIKYEELDPHERAEEHKDSGGSKRSRKSRDRGKTTSNNMKRKEKTT</sequence>
<proteinExistence type="predicted"/>
<dbReference type="Proteomes" id="UP001279734">
    <property type="component" value="Unassembled WGS sequence"/>
</dbReference>
<dbReference type="GO" id="GO:0032040">
    <property type="term" value="C:small-subunit processome"/>
    <property type="evidence" value="ECO:0007669"/>
    <property type="project" value="InterPro"/>
</dbReference>
<feature type="compositionally biased region" description="Basic residues" evidence="5">
    <location>
        <begin position="94"/>
        <end position="105"/>
    </location>
</feature>
<organism evidence="6 7">
    <name type="scientific">Nepenthes gracilis</name>
    <name type="common">Slender pitcher plant</name>
    <dbReference type="NCBI Taxonomy" id="150966"/>
    <lineage>
        <taxon>Eukaryota</taxon>
        <taxon>Viridiplantae</taxon>
        <taxon>Streptophyta</taxon>
        <taxon>Embryophyta</taxon>
        <taxon>Tracheophyta</taxon>
        <taxon>Spermatophyta</taxon>
        <taxon>Magnoliopsida</taxon>
        <taxon>eudicotyledons</taxon>
        <taxon>Gunneridae</taxon>
        <taxon>Pentapetalae</taxon>
        <taxon>Caryophyllales</taxon>
        <taxon>Nepenthaceae</taxon>
        <taxon>Nepenthes</taxon>
    </lineage>
</organism>
<feature type="region of interest" description="Disordered" evidence="5">
    <location>
        <begin position="508"/>
        <end position="539"/>
    </location>
</feature>
<evidence type="ECO:0000313" key="6">
    <source>
        <dbReference type="EMBL" id="GMH31139.1"/>
    </source>
</evidence>
<dbReference type="EMBL" id="BSYO01000039">
    <property type="protein sequence ID" value="GMH31139.1"/>
    <property type="molecule type" value="Genomic_DNA"/>
</dbReference>
<gene>
    <name evidence="6" type="ORF">Nepgr_032982</name>
</gene>
<feature type="compositionally biased region" description="Basic and acidic residues" evidence="5">
    <location>
        <begin position="135"/>
        <end position="149"/>
    </location>
</feature>
<evidence type="ECO:0000256" key="4">
    <source>
        <dbReference type="SAM" id="Coils"/>
    </source>
</evidence>
<dbReference type="PANTHER" id="PTHR14150:SF12">
    <property type="entry name" value="U3 SMALL NUCLEOLAR RNA-ASSOCIATED PROTEIN 14 HOMOLOG A"/>
    <property type="match status" value="1"/>
</dbReference>
<feature type="compositionally biased region" description="Basic and acidic residues" evidence="5">
    <location>
        <begin position="106"/>
        <end position="118"/>
    </location>
</feature>
<accession>A0AAD3Y8B8</accession>
<feature type="compositionally biased region" description="Basic and acidic residues" evidence="5">
    <location>
        <begin position="84"/>
        <end position="93"/>
    </location>
</feature>
<dbReference type="PANTHER" id="PTHR14150">
    <property type="entry name" value="U3 SMALL NUCLEOLAR RNA-ASSOCIATED PROTEIN 14"/>
    <property type="match status" value="1"/>
</dbReference>
<evidence type="ECO:0000313" key="7">
    <source>
        <dbReference type="Proteomes" id="UP001279734"/>
    </source>
</evidence>
<dbReference type="InterPro" id="IPR006709">
    <property type="entry name" value="SSU_processome_Utp14"/>
</dbReference>
<evidence type="ECO:0000256" key="5">
    <source>
        <dbReference type="SAM" id="MobiDB-lite"/>
    </source>
</evidence>
<protein>
    <recommendedName>
        <fullName evidence="8">U3 small nucleolar RNA-associated protein 14</fullName>
    </recommendedName>
</protein>
<keyword evidence="2" id="KW-0597">Phosphoprotein</keyword>
<feature type="compositionally biased region" description="Basic and acidic residues" evidence="5">
    <location>
        <begin position="918"/>
        <end position="937"/>
    </location>
</feature>
<dbReference type="GO" id="GO:0006364">
    <property type="term" value="P:rRNA processing"/>
    <property type="evidence" value="ECO:0007669"/>
    <property type="project" value="InterPro"/>
</dbReference>
<comment type="subcellular location">
    <subcellularLocation>
        <location evidence="1">Nucleus</location>
        <location evidence="1">Nucleolus</location>
    </subcellularLocation>
</comment>
<evidence type="ECO:0000256" key="3">
    <source>
        <dbReference type="ARBA" id="ARBA00023242"/>
    </source>
</evidence>
<feature type="region of interest" description="Disordered" evidence="5">
    <location>
        <begin position="193"/>
        <end position="222"/>
    </location>
</feature>
<reference evidence="6" key="1">
    <citation type="submission" date="2023-05" db="EMBL/GenBank/DDBJ databases">
        <title>Nepenthes gracilis genome sequencing.</title>
        <authorList>
            <person name="Fukushima K."/>
        </authorList>
    </citation>
    <scope>NUCLEOTIDE SEQUENCE</scope>
    <source>
        <strain evidence="6">SING2019-196</strain>
    </source>
</reference>
<comment type="caution">
    <text evidence="6">The sequence shown here is derived from an EMBL/GenBank/DDBJ whole genome shotgun (WGS) entry which is preliminary data.</text>
</comment>
<dbReference type="AlphaFoldDB" id="A0AAD3Y8B8"/>
<evidence type="ECO:0000256" key="2">
    <source>
        <dbReference type="ARBA" id="ARBA00022553"/>
    </source>
</evidence>
<keyword evidence="4" id="KW-0175">Coiled coil</keyword>
<feature type="compositionally biased region" description="Acidic residues" evidence="5">
    <location>
        <begin position="749"/>
        <end position="758"/>
    </location>
</feature>
<feature type="region of interest" description="Disordered" evidence="5">
    <location>
        <begin position="718"/>
        <end position="759"/>
    </location>
</feature>
<feature type="coiled-coil region" evidence="4">
    <location>
        <begin position="572"/>
        <end position="603"/>
    </location>
</feature>
<dbReference type="Pfam" id="PF04615">
    <property type="entry name" value="Utp14"/>
    <property type="match status" value="1"/>
</dbReference>
<keyword evidence="7" id="KW-1185">Reference proteome</keyword>
<evidence type="ECO:0008006" key="8">
    <source>
        <dbReference type="Google" id="ProtNLM"/>
    </source>
</evidence>